<organism evidence="2 3">
    <name type="scientific">Clavelina lepadiformis</name>
    <name type="common">Light-bulb sea squirt</name>
    <name type="synonym">Ascidia lepadiformis</name>
    <dbReference type="NCBI Taxonomy" id="159417"/>
    <lineage>
        <taxon>Eukaryota</taxon>
        <taxon>Metazoa</taxon>
        <taxon>Chordata</taxon>
        <taxon>Tunicata</taxon>
        <taxon>Ascidiacea</taxon>
        <taxon>Aplousobranchia</taxon>
        <taxon>Clavelinidae</taxon>
        <taxon>Clavelina</taxon>
    </lineage>
</organism>
<name>A0ABP0FJA8_CLALP</name>
<evidence type="ECO:0000256" key="1">
    <source>
        <dbReference type="SAM" id="MobiDB-lite"/>
    </source>
</evidence>
<keyword evidence="3" id="KW-1185">Reference proteome</keyword>
<evidence type="ECO:0000313" key="2">
    <source>
        <dbReference type="EMBL" id="CAK8679063.1"/>
    </source>
</evidence>
<feature type="compositionally biased region" description="Basic and acidic residues" evidence="1">
    <location>
        <begin position="32"/>
        <end position="42"/>
    </location>
</feature>
<sequence>MDQEEEPENFQLTHNFSHENVDQSQPVDAAQEEQHRHERLQEMDLQDEGSQPVARTEDVESQQLAHVGQLLREVKSSGVAAGPINIHFVPRYIRQTQFQDSRRNMIFESGCGNINAPGGEIYGNVGQPGEPTIQRTPQNIAEQPGPSNTAEQEDFQHREIILRLEKYHYEHYGEYEELELLRIYEQIRQINDEQLTTNAAELFPEELDLYPIKLTESQIDSLLFILTKVEKRIEELRLIKCFSKPEDVGRLFEAIQAMPGKIGELDISGNIIPKIPSKFFFNKIEDWLFMGNCFTDDDATDWKRHANQSEIDEIQRVLDQLDDSKLTIYLGLRDGDSVELCSRKNSDVSV</sequence>
<dbReference type="Proteomes" id="UP001642483">
    <property type="component" value="Unassembled WGS sequence"/>
</dbReference>
<dbReference type="Gene3D" id="3.80.10.10">
    <property type="entry name" value="Ribonuclease Inhibitor"/>
    <property type="match status" value="1"/>
</dbReference>
<reference evidence="2 3" key="1">
    <citation type="submission" date="2024-02" db="EMBL/GenBank/DDBJ databases">
        <authorList>
            <person name="Daric V."/>
            <person name="Darras S."/>
        </authorList>
    </citation>
    <scope>NUCLEOTIDE SEQUENCE [LARGE SCALE GENOMIC DNA]</scope>
</reference>
<dbReference type="EMBL" id="CAWYQH010000057">
    <property type="protein sequence ID" value="CAK8679063.1"/>
    <property type="molecule type" value="Genomic_DNA"/>
</dbReference>
<proteinExistence type="predicted"/>
<accession>A0ABP0FJA8</accession>
<evidence type="ECO:0000313" key="3">
    <source>
        <dbReference type="Proteomes" id="UP001642483"/>
    </source>
</evidence>
<gene>
    <name evidence="2" type="ORF">CVLEPA_LOCUS9326</name>
</gene>
<comment type="caution">
    <text evidence="2">The sequence shown here is derived from an EMBL/GenBank/DDBJ whole genome shotgun (WGS) entry which is preliminary data.</text>
</comment>
<protein>
    <submittedName>
        <fullName evidence="2">Uncharacterized protein</fullName>
    </submittedName>
</protein>
<dbReference type="InterPro" id="IPR032675">
    <property type="entry name" value="LRR_dom_sf"/>
</dbReference>
<dbReference type="SUPFAM" id="SSF52047">
    <property type="entry name" value="RNI-like"/>
    <property type="match status" value="1"/>
</dbReference>
<feature type="region of interest" description="Disordered" evidence="1">
    <location>
        <begin position="1"/>
        <end position="57"/>
    </location>
</feature>